<comment type="caution">
    <text evidence="2">The sequence shown here is derived from an EMBL/GenBank/DDBJ whole genome shotgun (WGS) entry which is preliminary data.</text>
</comment>
<feature type="compositionally biased region" description="Basic and acidic residues" evidence="1">
    <location>
        <begin position="48"/>
        <end position="67"/>
    </location>
</feature>
<evidence type="ECO:0000313" key="3">
    <source>
        <dbReference type="Proteomes" id="UP000639772"/>
    </source>
</evidence>
<organism evidence="2 3">
    <name type="scientific">Vanilla planifolia</name>
    <name type="common">Vanilla</name>
    <dbReference type="NCBI Taxonomy" id="51239"/>
    <lineage>
        <taxon>Eukaryota</taxon>
        <taxon>Viridiplantae</taxon>
        <taxon>Streptophyta</taxon>
        <taxon>Embryophyta</taxon>
        <taxon>Tracheophyta</taxon>
        <taxon>Spermatophyta</taxon>
        <taxon>Magnoliopsida</taxon>
        <taxon>Liliopsida</taxon>
        <taxon>Asparagales</taxon>
        <taxon>Orchidaceae</taxon>
        <taxon>Vanilloideae</taxon>
        <taxon>Vanilleae</taxon>
        <taxon>Vanilla</taxon>
    </lineage>
</organism>
<name>A0A835P7J9_VANPL</name>
<evidence type="ECO:0000256" key="1">
    <source>
        <dbReference type="SAM" id="MobiDB-lite"/>
    </source>
</evidence>
<protein>
    <submittedName>
        <fullName evidence="2">Uncharacterized protein</fullName>
    </submittedName>
</protein>
<dbReference type="EMBL" id="JADCNM010000375">
    <property type="protein sequence ID" value="KAG0447994.1"/>
    <property type="molecule type" value="Genomic_DNA"/>
</dbReference>
<proteinExistence type="predicted"/>
<reference evidence="2 3" key="1">
    <citation type="journal article" date="2020" name="Nat. Food">
        <title>A phased Vanilla planifolia genome enables genetic improvement of flavour and production.</title>
        <authorList>
            <person name="Hasing T."/>
            <person name="Tang H."/>
            <person name="Brym M."/>
            <person name="Khazi F."/>
            <person name="Huang T."/>
            <person name="Chambers A.H."/>
        </authorList>
    </citation>
    <scope>NUCLEOTIDE SEQUENCE [LARGE SCALE GENOMIC DNA]</scope>
    <source>
        <tissue evidence="2">Leaf</tissue>
    </source>
</reference>
<evidence type="ECO:0000313" key="2">
    <source>
        <dbReference type="EMBL" id="KAG0447994.1"/>
    </source>
</evidence>
<accession>A0A835P7J9</accession>
<dbReference type="AlphaFoldDB" id="A0A835P7J9"/>
<gene>
    <name evidence="2" type="ORF">HPP92_028044</name>
</gene>
<feature type="region of interest" description="Disordered" evidence="1">
    <location>
        <begin position="47"/>
        <end position="67"/>
    </location>
</feature>
<sequence length="179" mass="19524">MIGSWVSAGHRSVWMAGKSKKTSWTVWVAGSEENEEDKELDVCNIESSKSDDVTKSNDVQKKERSHISSDTVAIMPFHACSAKPPRTCALLQSCRTKNPRTTCKKDTNNMEPCQEDAIPTIASHSSPCTAVKTASPKGKRVSLPLNVIGMSPDPNRKASRRLILKSISTFPSLCSDTTS</sequence>
<dbReference type="OrthoDB" id="1746989at2759"/>
<dbReference type="Proteomes" id="UP000639772">
    <property type="component" value="Unassembled WGS sequence"/>
</dbReference>